<accession>A0A2M7Q581</accession>
<dbReference type="GO" id="GO:0006415">
    <property type="term" value="P:translational termination"/>
    <property type="evidence" value="ECO:0007669"/>
    <property type="project" value="TreeGrafter"/>
</dbReference>
<dbReference type="InterPro" id="IPR004386">
    <property type="entry name" value="Toxin_YafQ-like"/>
</dbReference>
<reference evidence="4" key="1">
    <citation type="submission" date="2017-09" db="EMBL/GenBank/DDBJ databases">
        <title>Depth-based differentiation of microbial function through sediment-hosted aquifers and enrichment of novel symbionts in the deep terrestrial subsurface.</title>
        <authorList>
            <person name="Probst A.J."/>
            <person name="Ladd B."/>
            <person name="Jarett J.K."/>
            <person name="Geller-Mcgrath D.E."/>
            <person name="Sieber C.M.K."/>
            <person name="Emerson J.B."/>
            <person name="Anantharaman K."/>
            <person name="Thomas B.C."/>
            <person name="Malmstrom R."/>
            <person name="Stieglmeier M."/>
            <person name="Klingl A."/>
            <person name="Woyke T."/>
            <person name="Ryan C.M."/>
            <person name="Banfield J.F."/>
        </authorList>
    </citation>
    <scope>NUCLEOTIDE SEQUENCE [LARGE SCALE GENOMIC DNA]</scope>
</reference>
<keyword evidence="1" id="KW-1277">Toxin-antitoxin system</keyword>
<dbReference type="AlphaFoldDB" id="A0A2M7Q581"/>
<name>A0A2M7Q581_9BACT</name>
<comment type="caution">
    <text evidence="3">The sequence shown here is derived from an EMBL/GenBank/DDBJ whole genome shotgun (WGS) entry which is preliminary data.</text>
</comment>
<evidence type="ECO:0000256" key="2">
    <source>
        <dbReference type="PIRSR" id="PIRSR006156-1"/>
    </source>
</evidence>
<dbReference type="PIRSF" id="PIRSF006156">
    <property type="entry name" value="YafQ"/>
    <property type="match status" value="1"/>
</dbReference>
<dbReference type="GO" id="GO:0006402">
    <property type="term" value="P:mRNA catabolic process"/>
    <property type="evidence" value="ECO:0007669"/>
    <property type="project" value="TreeGrafter"/>
</dbReference>
<protein>
    <submittedName>
        <fullName evidence="3">Type II toxin-antitoxin system mRNA interferase toxin, RelE/StbE family</fullName>
    </submittedName>
</protein>
<dbReference type="Pfam" id="PF15738">
    <property type="entry name" value="YafQ_toxin"/>
    <property type="match status" value="1"/>
</dbReference>
<evidence type="ECO:0000313" key="3">
    <source>
        <dbReference type="EMBL" id="PIY58553.1"/>
    </source>
</evidence>
<dbReference type="NCBIfam" id="TIGR02385">
    <property type="entry name" value="RelE_StbE"/>
    <property type="match status" value="1"/>
</dbReference>
<feature type="active site" description="Proton donor" evidence="2">
    <location>
        <position position="84"/>
    </location>
</feature>
<sequence length="89" mass="10530">MRKIFPSGIFNRDLKRIVRHNCDVAVLYEMIECLRLGKNVPLASKLHKLHGEYEGCWECHIEFDLLLIWKYDDDDIILVRTGTHADLFE</sequence>
<evidence type="ECO:0000313" key="4">
    <source>
        <dbReference type="Proteomes" id="UP000230732"/>
    </source>
</evidence>
<dbReference type="InterPro" id="IPR007712">
    <property type="entry name" value="RelE/ParE_toxin"/>
</dbReference>
<dbReference type="PANTHER" id="PTHR40588">
    <property type="entry name" value="MRNA INTERFERASE TOXIN YAFQ"/>
    <property type="match status" value="1"/>
</dbReference>
<dbReference type="EMBL" id="PFKX01000030">
    <property type="protein sequence ID" value="PIY58553.1"/>
    <property type="molecule type" value="Genomic_DNA"/>
</dbReference>
<proteinExistence type="predicted"/>
<gene>
    <name evidence="3" type="ORF">COY98_01390</name>
</gene>
<dbReference type="SUPFAM" id="SSF143011">
    <property type="entry name" value="RelE-like"/>
    <property type="match status" value="1"/>
</dbReference>
<dbReference type="Proteomes" id="UP000230732">
    <property type="component" value="Unassembled WGS sequence"/>
</dbReference>
<dbReference type="PANTHER" id="PTHR40588:SF1">
    <property type="entry name" value="MRNA INTERFERASE TOXIN YAFQ"/>
    <property type="match status" value="1"/>
</dbReference>
<organism evidence="3 4">
    <name type="scientific">Candidatus Yonathbacteria bacterium CG_4_10_14_0_8_um_filter_43_17</name>
    <dbReference type="NCBI Taxonomy" id="1975099"/>
    <lineage>
        <taxon>Bacteria</taxon>
        <taxon>Candidatus Yonathiibacteriota</taxon>
    </lineage>
</organism>
<dbReference type="GO" id="GO:0004521">
    <property type="term" value="F:RNA endonuclease activity"/>
    <property type="evidence" value="ECO:0007669"/>
    <property type="project" value="TreeGrafter"/>
</dbReference>
<dbReference type="Gene3D" id="3.30.2310.20">
    <property type="entry name" value="RelE-like"/>
    <property type="match status" value="1"/>
</dbReference>
<dbReference type="InterPro" id="IPR035093">
    <property type="entry name" value="RelE/ParE_toxin_dom_sf"/>
</dbReference>
<evidence type="ECO:0000256" key="1">
    <source>
        <dbReference type="ARBA" id="ARBA00022649"/>
    </source>
</evidence>